<dbReference type="EMBL" id="VOIH02000010">
    <property type="protein sequence ID" value="KAF3434609.1"/>
    <property type="molecule type" value="Genomic_DNA"/>
</dbReference>
<accession>A0A8K0DUQ8</accession>
<feature type="compositionally biased region" description="Basic and acidic residues" evidence="1">
    <location>
        <begin position="8"/>
        <end position="27"/>
    </location>
</feature>
<organism evidence="2 3">
    <name type="scientific">Rhamnella rubrinervis</name>
    <dbReference type="NCBI Taxonomy" id="2594499"/>
    <lineage>
        <taxon>Eukaryota</taxon>
        <taxon>Viridiplantae</taxon>
        <taxon>Streptophyta</taxon>
        <taxon>Embryophyta</taxon>
        <taxon>Tracheophyta</taxon>
        <taxon>Spermatophyta</taxon>
        <taxon>Magnoliopsida</taxon>
        <taxon>eudicotyledons</taxon>
        <taxon>Gunneridae</taxon>
        <taxon>Pentapetalae</taxon>
        <taxon>rosids</taxon>
        <taxon>fabids</taxon>
        <taxon>Rosales</taxon>
        <taxon>Rhamnaceae</taxon>
        <taxon>rhamnoid group</taxon>
        <taxon>Rhamneae</taxon>
        <taxon>Rhamnella</taxon>
    </lineage>
</organism>
<protein>
    <submittedName>
        <fullName evidence="2">Uncharacterized protein</fullName>
    </submittedName>
</protein>
<evidence type="ECO:0000313" key="2">
    <source>
        <dbReference type="EMBL" id="KAF3434609.1"/>
    </source>
</evidence>
<feature type="region of interest" description="Disordered" evidence="1">
    <location>
        <begin position="1"/>
        <end position="40"/>
    </location>
</feature>
<gene>
    <name evidence="2" type="ORF">FNV43_RR21694</name>
</gene>
<evidence type="ECO:0000256" key="1">
    <source>
        <dbReference type="SAM" id="MobiDB-lite"/>
    </source>
</evidence>
<evidence type="ECO:0000313" key="3">
    <source>
        <dbReference type="Proteomes" id="UP000796880"/>
    </source>
</evidence>
<name>A0A8K0DUQ8_9ROSA</name>
<proteinExistence type="predicted"/>
<comment type="caution">
    <text evidence="2">The sequence shown here is derived from an EMBL/GenBank/DDBJ whole genome shotgun (WGS) entry which is preliminary data.</text>
</comment>
<sequence>MVGKIVHSHSEVSDVESRYEPPKKSSKDNPIVLSDSEELDQKDELEVNKHKWDAAFDTMLDEEQLVLDWEYVCRFRDALPFEERESLPAWFTSEEDYKKEQE</sequence>
<reference evidence="2" key="1">
    <citation type="submission" date="2020-03" db="EMBL/GenBank/DDBJ databases">
        <title>A high-quality chromosome-level genome assembly of a woody plant with both climbing and erect habits, Rhamnella rubrinervis.</title>
        <authorList>
            <person name="Lu Z."/>
            <person name="Yang Y."/>
            <person name="Zhu X."/>
            <person name="Sun Y."/>
        </authorList>
    </citation>
    <scope>NUCLEOTIDE SEQUENCE</scope>
    <source>
        <strain evidence="2">BYM</strain>
        <tissue evidence="2">Leaf</tissue>
    </source>
</reference>
<dbReference type="AlphaFoldDB" id="A0A8K0DUQ8"/>
<keyword evidence="3" id="KW-1185">Reference proteome</keyword>
<dbReference type="Proteomes" id="UP000796880">
    <property type="component" value="Unassembled WGS sequence"/>
</dbReference>